<sequence>MISLIVLSLILMFLCYQPIDHLSPVIGQAQQTRLFTKGEHICF</sequence>
<feature type="signal peptide" evidence="1">
    <location>
        <begin position="1"/>
        <end position="21"/>
    </location>
</feature>
<evidence type="ECO:0000313" key="2">
    <source>
        <dbReference type="EMBL" id="JAH28110.1"/>
    </source>
</evidence>
<name>A0A0E9RI08_ANGAN</name>
<keyword evidence="1" id="KW-0732">Signal</keyword>
<organism evidence="2">
    <name type="scientific">Anguilla anguilla</name>
    <name type="common">European freshwater eel</name>
    <name type="synonym">Muraena anguilla</name>
    <dbReference type="NCBI Taxonomy" id="7936"/>
    <lineage>
        <taxon>Eukaryota</taxon>
        <taxon>Metazoa</taxon>
        <taxon>Chordata</taxon>
        <taxon>Craniata</taxon>
        <taxon>Vertebrata</taxon>
        <taxon>Euteleostomi</taxon>
        <taxon>Actinopterygii</taxon>
        <taxon>Neopterygii</taxon>
        <taxon>Teleostei</taxon>
        <taxon>Anguilliformes</taxon>
        <taxon>Anguillidae</taxon>
        <taxon>Anguilla</taxon>
    </lineage>
</organism>
<protein>
    <submittedName>
        <fullName evidence="2">Uncharacterized protein</fullName>
    </submittedName>
</protein>
<accession>A0A0E9RI08</accession>
<feature type="chain" id="PRO_5002431672" evidence="1">
    <location>
        <begin position="22"/>
        <end position="43"/>
    </location>
</feature>
<reference evidence="2" key="2">
    <citation type="journal article" date="2015" name="Fish Shellfish Immunol.">
        <title>Early steps in the European eel (Anguilla anguilla)-Vibrio vulnificus interaction in the gills: Role of the RtxA13 toxin.</title>
        <authorList>
            <person name="Callol A."/>
            <person name="Pajuelo D."/>
            <person name="Ebbesson L."/>
            <person name="Teles M."/>
            <person name="MacKenzie S."/>
            <person name="Amaro C."/>
        </authorList>
    </citation>
    <scope>NUCLEOTIDE SEQUENCE</scope>
</reference>
<dbReference type="EMBL" id="GBXM01080467">
    <property type="protein sequence ID" value="JAH28110.1"/>
    <property type="molecule type" value="Transcribed_RNA"/>
</dbReference>
<evidence type="ECO:0000256" key="1">
    <source>
        <dbReference type="SAM" id="SignalP"/>
    </source>
</evidence>
<dbReference type="AlphaFoldDB" id="A0A0E9RI08"/>
<reference evidence="2" key="1">
    <citation type="submission" date="2014-11" db="EMBL/GenBank/DDBJ databases">
        <authorList>
            <person name="Amaro Gonzalez C."/>
        </authorList>
    </citation>
    <scope>NUCLEOTIDE SEQUENCE</scope>
</reference>
<proteinExistence type="predicted"/>